<evidence type="ECO:0000313" key="1">
    <source>
        <dbReference type="EMBL" id="MST55396.1"/>
    </source>
</evidence>
<dbReference type="AlphaFoldDB" id="A0A6L5YAR5"/>
<protein>
    <submittedName>
        <fullName evidence="1">Uncharacterized protein</fullName>
    </submittedName>
</protein>
<evidence type="ECO:0000313" key="2">
    <source>
        <dbReference type="Proteomes" id="UP000473699"/>
    </source>
</evidence>
<organism evidence="1 2">
    <name type="scientific">Pyramidobacter porci</name>
    <dbReference type="NCBI Taxonomy" id="2605789"/>
    <lineage>
        <taxon>Bacteria</taxon>
        <taxon>Thermotogati</taxon>
        <taxon>Synergistota</taxon>
        <taxon>Synergistia</taxon>
        <taxon>Synergistales</taxon>
        <taxon>Dethiosulfovibrionaceae</taxon>
        <taxon>Pyramidobacter</taxon>
    </lineage>
</organism>
<keyword evidence="2" id="KW-1185">Reference proteome</keyword>
<gene>
    <name evidence="1" type="ORF">FYJ74_05030</name>
</gene>
<dbReference type="EMBL" id="VUNH01000004">
    <property type="protein sequence ID" value="MST55396.1"/>
    <property type="molecule type" value="Genomic_DNA"/>
</dbReference>
<reference evidence="1 2" key="1">
    <citation type="submission" date="2019-08" db="EMBL/GenBank/DDBJ databases">
        <title>In-depth cultivation of the pig gut microbiome towards novel bacterial diversity and tailored functional studies.</title>
        <authorList>
            <person name="Wylensek D."/>
            <person name="Hitch T.C.A."/>
            <person name="Clavel T."/>
        </authorList>
    </citation>
    <scope>NUCLEOTIDE SEQUENCE [LARGE SCALE GENOMIC DNA]</scope>
    <source>
        <strain evidence="1 2">SM-530-WT-4B</strain>
    </source>
</reference>
<proteinExistence type="predicted"/>
<name>A0A6L5YAR5_9BACT</name>
<accession>A0A6L5YAR5</accession>
<comment type="caution">
    <text evidence="1">The sequence shown here is derived from an EMBL/GenBank/DDBJ whole genome shotgun (WGS) entry which is preliminary data.</text>
</comment>
<sequence length="321" mass="36927">MHESLLTRFSQDHPCWNRELLERAGEDAAGLDELTERGLLTERGGVYALTESGAESFRRAAAEMFLDERPGGQPEDAGRCLLATELWLELERTNVQRWGLKRYVVRPDWSVRPALRREEVWRLEGGKLRWLYPDEPRFKAMLELHPAVPHHRRRPEIPDPAAWAAWRALPGEELGVDLALIVNYDFENYLDFKGHAGDEHRLVNTDRFYFSAAATAEEQLDALGRFHLLLWELRRLAIPGYLDCDVHEQDSVNWLIFVSRSRAGAEASLARLKALGDELIRPVNPMEIWTLALEDLRAVPDRREVIWDVLPQAARPVCLTL</sequence>
<dbReference type="Proteomes" id="UP000473699">
    <property type="component" value="Unassembled WGS sequence"/>
</dbReference>
<dbReference type="RefSeq" id="WP_154528496.1">
    <property type="nucleotide sequence ID" value="NZ_VUNH01000004.1"/>
</dbReference>